<dbReference type="EnsemblMetazoa" id="XM_017127411.2">
    <property type="protein sequence ID" value="XP_016982900.1"/>
    <property type="gene ID" value="LOC108047297"/>
</dbReference>
<keyword evidence="2 3" id="KW-0862">Zinc</keyword>
<dbReference type="Pfam" id="PF01215">
    <property type="entry name" value="COX5B"/>
    <property type="match status" value="1"/>
</dbReference>
<dbReference type="CTD" id="33919"/>
<dbReference type="GO" id="GO:0006123">
    <property type="term" value="P:mitochondrial electron transport, cytochrome c to oxygen"/>
    <property type="evidence" value="ECO:0007669"/>
    <property type="project" value="InterPro"/>
</dbReference>
<gene>
    <name evidence="6" type="primary">LOC108047297</name>
    <name evidence="4" type="synonym">108047297</name>
</gene>
<dbReference type="GO" id="GO:0046872">
    <property type="term" value="F:metal ion binding"/>
    <property type="evidence" value="ECO:0007669"/>
    <property type="project" value="UniProtKB-KW"/>
</dbReference>
<evidence type="ECO:0000313" key="5">
    <source>
        <dbReference type="Proteomes" id="UP001652680"/>
    </source>
</evidence>
<feature type="binding site" evidence="3">
    <location>
        <position position="143"/>
    </location>
    <ligand>
        <name>Zn(2+)</name>
        <dbReference type="ChEBI" id="CHEBI:29105"/>
    </ligand>
</feature>
<dbReference type="PANTHER" id="PTHR10122:SF0">
    <property type="entry name" value="CYTOCHROME C OXIDASE SUBUNIT 5B, ISOFORM A-RELATED"/>
    <property type="match status" value="1"/>
</dbReference>
<reference evidence="4" key="3">
    <citation type="submission" date="2025-05" db="UniProtKB">
        <authorList>
            <consortium name="EnsemblMetazoa"/>
        </authorList>
    </citation>
    <scope>IDENTIFICATION</scope>
</reference>
<keyword evidence="5" id="KW-1185">Reference proteome</keyword>
<dbReference type="RefSeq" id="XP_016982900.1">
    <property type="nucleotide sequence ID" value="XM_017127411.1"/>
</dbReference>
<protein>
    <submittedName>
        <fullName evidence="6">Cytochrome c oxidase subunit 5B, mitochondrial</fullName>
    </submittedName>
</protein>
<dbReference type="PANTHER" id="PTHR10122">
    <property type="entry name" value="CYTOCHROME C OXIDASE SUBUNIT 5B, MITOCHONDRIAL"/>
    <property type="match status" value="1"/>
</dbReference>
<dbReference type="Proteomes" id="UP001652680">
    <property type="component" value="Unassembled WGS sequence"/>
</dbReference>
<name>A0A6P4EXL9_DRORH</name>
<evidence type="ECO:0000313" key="4">
    <source>
        <dbReference type="EnsemblMetazoa" id="XP_016982900.1"/>
    </source>
</evidence>
<keyword evidence="1 3" id="KW-0479">Metal-binding</keyword>
<sequence length="155" mass="17192">MSSYISRLLKASSASKRLISNLTQREGKLNSLLRRLGLQRQGGAVAAPGPRPISTTQVQKSALIADEELATGIQKREMLLAKQGCEDPWGFSRVIRRGSGRENDPTVVPSAFDARLVGCLCLDDRMPKWMWIEKDEGPKRCECGHFFVLKNVPPV</sequence>
<dbReference type="InterPro" id="IPR002124">
    <property type="entry name" value="Cyt_c_oxidase_su5b"/>
</dbReference>
<dbReference type="InterPro" id="IPR036972">
    <property type="entry name" value="Cyt_c_oxidase_su5b_sf"/>
</dbReference>
<feature type="binding site" evidence="3">
    <location>
        <position position="121"/>
    </location>
    <ligand>
        <name>Zn(2+)</name>
        <dbReference type="ChEBI" id="CHEBI:29105"/>
    </ligand>
</feature>
<reference evidence="5" key="1">
    <citation type="journal article" date="2021" name="Elife">
        <title>Highly contiguous assemblies of 101 drosophilid genomes.</title>
        <authorList>
            <person name="Kim B.Y."/>
            <person name="Wang J.R."/>
            <person name="Miller D.E."/>
            <person name="Barmina O."/>
            <person name="Delaney E."/>
            <person name="Thompson A."/>
            <person name="Comeault A.A."/>
            <person name="Peede D."/>
            <person name="D'Agostino E.R."/>
            <person name="Pelaez J."/>
            <person name="Aguilar J.M."/>
            <person name="Haji D."/>
            <person name="Matsunaga T."/>
            <person name="Armstrong E.E."/>
            <person name="Zych M."/>
            <person name="Ogawa Y."/>
            <person name="Stamenkovic-Radak M."/>
            <person name="Jelic M."/>
            <person name="Veselinovic M.S."/>
            <person name="Tanaskovic M."/>
            <person name="Eric P."/>
            <person name="Gao J.J."/>
            <person name="Katoh T.K."/>
            <person name="Toda M.J."/>
            <person name="Watabe H."/>
            <person name="Watada M."/>
            <person name="Davis J.S."/>
            <person name="Moyle L.C."/>
            <person name="Manoli G."/>
            <person name="Bertolini E."/>
            <person name="Kostal V."/>
            <person name="Hawley R.S."/>
            <person name="Takahashi A."/>
            <person name="Jones C.D."/>
            <person name="Price D.K."/>
            <person name="Whiteman N."/>
            <person name="Kopp A."/>
            <person name="Matute D.R."/>
            <person name="Petrov D.A."/>
        </authorList>
    </citation>
    <scope>NUCLEOTIDE SEQUENCE [LARGE SCALE GENOMIC DNA]</scope>
</reference>
<feature type="binding site" evidence="3">
    <location>
        <position position="119"/>
    </location>
    <ligand>
        <name>Zn(2+)</name>
        <dbReference type="ChEBI" id="CHEBI:29105"/>
    </ligand>
</feature>
<reference evidence="6" key="2">
    <citation type="submission" date="2025-04" db="UniProtKB">
        <authorList>
            <consortium name="RefSeq"/>
        </authorList>
    </citation>
    <scope>IDENTIFICATION</scope>
</reference>
<evidence type="ECO:0000256" key="3">
    <source>
        <dbReference type="PIRSR" id="PIRSR602124-1"/>
    </source>
</evidence>
<feature type="binding site" evidence="3">
    <location>
        <position position="141"/>
    </location>
    <ligand>
        <name>Zn(2+)</name>
        <dbReference type="ChEBI" id="CHEBI:29105"/>
    </ligand>
</feature>
<dbReference type="PROSITE" id="PS51359">
    <property type="entry name" value="COX5B_2"/>
    <property type="match status" value="1"/>
</dbReference>
<dbReference type="GO" id="GO:0005740">
    <property type="term" value="C:mitochondrial envelope"/>
    <property type="evidence" value="ECO:0007669"/>
    <property type="project" value="InterPro"/>
</dbReference>
<proteinExistence type="predicted"/>
<dbReference type="AlphaFoldDB" id="A0A6P4EXL9"/>
<accession>A0A6P4EXL9</accession>
<dbReference type="GO" id="GO:0045277">
    <property type="term" value="C:respiratory chain complex IV"/>
    <property type="evidence" value="ECO:0007669"/>
    <property type="project" value="InterPro"/>
</dbReference>
<dbReference type="GeneID" id="108047297"/>
<dbReference type="Gene3D" id="2.60.11.10">
    <property type="entry name" value="Cytochrome c oxidase, subunit Vb"/>
    <property type="match status" value="1"/>
</dbReference>
<dbReference type="SUPFAM" id="SSF57802">
    <property type="entry name" value="Rubredoxin-like"/>
    <property type="match status" value="1"/>
</dbReference>
<evidence type="ECO:0000256" key="1">
    <source>
        <dbReference type="ARBA" id="ARBA00022723"/>
    </source>
</evidence>
<evidence type="ECO:0000313" key="6">
    <source>
        <dbReference type="RefSeq" id="XP_016982900.1"/>
    </source>
</evidence>
<dbReference type="CDD" id="cd00924">
    <property type="entry name" value="Cyt_c_Oxidase_Vb"/>
    <property type="match status" value="1"/>
</dbReference>
<organism evidence="6">
    <name type="scientific">Drosophila rhopaloa</name>
    <name type="common">Fruit fly</name>
    <dbReference type="NCBI Taxonomy" id="1041015"/>
    <lineage>
        <taxon>Eukaryota</taxon>
        <taxon>Metazoa</taxon>
        <taxon>Ecdysozoa</taxon>
        <taxon>Arthropoda</taxon>
        <taxon>Hexapoda</taxon>
        <taxon>Insecta</taxon>
        <taxon>Pterygota</taxon>
        <taxon>Neoptera</taxon>
        <taxon>Endopterygota</taxon>
        <taxon>Diptera</taxon>
        <taxon>Brachycera</taxon>
        <taxon>Muscomorpha</taxon>
        <taxon>Ephydroidea</taxon>
        <taxon>Drosophilidae</taxon>
        <taxon>Drosophila</taxon>
        <taxon>Sophophora</taxon>
    </lineage>
</organism>
<dbReference type="OrthoDB" id="10249250at2759"/>
<evidence type="ECO:0000256" key="2">
    <source>
        <dbReference type="ARBA" id="ARBA00022833"/>
    </source>
</evidence>